<dbReference type="AlphaFoldDB" id="A0AAW2YHS7"/>
<gene>
    <name evidence="3" type="ORF">AKO1_005996</name>
</gene>
<dbReference type="InterPro" id="IPR051092">
    <property type="entry name" value="FYVE_RhoGEF_PH"/>
</dbReference>
<dbReference type="EMBL" id="JAOPGA020000101">
    <property type="protein sequence ID" value="KAL0476810.1"/>
    <property type="molecule type" value="Genomic_DNA"/>
</dbReference>
<dbReference type="InterPro" id="IPR001331">
    <property type="entry name" value="GDS_CDC24_CS"/>
</dbReference>
<feature type="region of interest" description="Disordered" evidence="1">
    <location>
        <begin position="393"/>
        <end position="425"/>
    </location>
</feature>
<protein>
    <recommendedName>
        <fullName evidence="2">DH domain-containing protein</fullName>
    </recommendedName>
</protein>
<comment type="caution">
    <text evidence="3">The sequence shown here is derived from an EMBL/GenBank/DDBJ whole genome shotgun (WGS) entry which is preliminary data.</text>
</comment>
<feature type="domain" description="DH" evidence="2">
    <location>
        <begin position="1"/>
        <end position="173"/>
    </location>
</feature>
<dbReference type="GO" id="GO:0035556">
    <property type="term" value="P:intracellular signal transduction"/>
    <property type="evidence" value="ECO:0007669"/>
    <property type="project" value="InterPro"/>
</dbReference>
<dbReference type="Pfam" id="PF00621">
    <property type="entry name" value="RhoGEF"/>
    <property type="match status" value="1"/>
</dbReference>
<dbReference type="Gene3D" id="1.20.900.10">
    <property type="entry name" value="Dbl homology (DH) domain"/>
    <property type="match status" value="1"/>
</dbReference>
<organism evidence="3 4">
    <name type="scientific">Acrasis kona</name>
    <dbReference type="NCBI Taxonomy" id="1008807"/>
    <lineage>
        <taxon>Eukaryota</taxon>
        <taxon>Discoba</taxon>
        <taxon>Heterolobosea</taxon>
        <taxon>Tetramitia</taxon>
        <taxon>Eutetramitia</taxon>
        <taxon>Acrasidae</taxon>
        <taxon>Acrasis</taxon>
    </lineage>
</organism>
<feature type="region of interest" description="Disordered" evidence="1">
    <location>
        <begin position="617"/>
        <end position="637"/>
    </location>
</feature>
<dbReference type="Proteomes" id="UP001431209">
    <property type="component" value="Unassembled WGS sequence"/>
</dbReference>
<evidence type="ECO:0000313" key="3">
    <source>
        <dbReference type="EMBL" id="KAL0476810.1"/>
    </source>
</evidence>
<evidence type="ECO:0000259" key="2">
    <source>
        <dbReference type="PROSITE" id="PS50010"/>
    </source>
</evidence>
<dbReference type="PANTHER" id="PTHR12673">
    <property type="entry name" value="FACIOGENITAL DYSPLASIA PROTEIN"/>
    <property type="match status" value="1"/>
</dbReference>
<dbReference type="PROSITE" id="PS00741">
    <property type="entry name" value="DH_1"/>
    <property type="match status" value="1"/>
</dbReference>
<sequence>MKDVYETPLQQTIAQGLKLITEQQLDDIFSHLEPIRNIHISLLDELEKHVIQTETLGKKIDTTLGAIFLKNAPKFLCYTDYCNKFGHKAQLLRDLKANNKDLDKWLSLQKKRNKDAENNSLDSFLIMPVQRLPRYNLLIQELLKKTTQHHRDFSDLTKALEVMKETNEMVNKMILLYNNRKKMEHYSTLISTTGCPKDFDLLDSSDRKFLSEEPNVKIGSILSDQVTITIMCIFTDCVVFLKSIPVENASPTARAGTNKKNKIKGLITIALDLNFGQQQEEQEEKDVEPIKYETVYHTHILFNGPQMPWMKETESNESDFSFDVVTVKNIFTFYAPNLDKKAEWIKTFVDSLERFTKAHPSTKKERPNIHAKSHYENMAPKQEFLSIANQPSSPMKRSGLSFRNATPTSPAAALSPASPKTPSRSLRDLLFSNHADEDDDKNEANVSSPHLISYRSHAIVAKSHYPKRNMESCPTFNKMDYTFDTDSINDKIIILAMSTCTDPQLSPDELHYHKGDLMIVMHKCDKHYHLVKKVGLNCEPERKQELLASHIPVDYESLKKIYKSQKSKRVNVVAHETRAQKTLRRINSHYLNISQSEFMSGVETQYLFDSYLTNNGNHSSPSTPTNALVNEQPPSPSPPLCDEIERDVEVLPMPIIQEPAFHQLKKKRISLSSIFQEARIKRTKSAEAMKKSSPSPVAQEHLHASQSFGVYDGESEKKMFDHMINVMSDKDQYGYVPNRFFVQITTPSTISKIHRLLEWRNEMEEKKIRNFKLPKRNSVQRLNSLNYRVSDPTSVSLMNDNLFRSNSGGGTSVVERIELINANAISTDKALSPRASSLVASSLPKKTTLRRLSDALRRRNVQK</sequence>
<proteinExistence type="predicted"/>
<feature type="compositionally biased region" description="Low complexity" evidence="1">
    <location>
        <begin position="405"/>
        <end position="423"/>
    </location>
</feature>
<dbReference type="InterPro" id="IPR000219">
    <property type="entry name" value="DH_dom"/>
</dbReference>
<dbReference type="GO" id="GO:0005737">
    <property type="term" value="C:cytoplasm"/>
    <property type="evidence" value="ECO:0007669"/>
    <property type="project" value="TreeGrafter"/>
</dbReference>
<dbReference type="SMART" id="SM00325">
    <property type="entry name" value="RhoGEF"/>
    <property type="match status" value="1"/>
</dbReference>
<feature type="compositionally biased region" description="Polar residues" evidence="1">
    <location>
        <begin position="617"/>
        <end position="629"/>
    </location>
</feature>
<dbReference type="PROSITE" id="PS50010">
    <property type="entry name" value="DH_2"/>
    <property type="match status" value="1"/>
</dbReference>
<dbReference type="PANTHER" id="PTHR12673:SF159">
    <property type="entry name" value="LD03170P"/>
    <property type="match status" value="1"/>
</dbReference>
<evidence type="ECO:0000256" key="1">
    <source>
        <dbReference type="SAM" id="MobiDB-lite"/>
    </source>
</evidence>
<accession>A0AAW2YHS7</accession>
<dbReference type="SUPFAM" id="SSF48065">
    <property type="entry name" value="DBL homology domain (DH-domain)"/>
    <property type="match status" value="1"/>
</dbReference>
<dbReference type="GO" id="GO:0005085">
    <property type="term" value="F:guanyl-nucleotide exchange factor activity"/>
    <property type="evidence" value="ECO:0007669"/>
    <property type="project" value="InterPro"/>
</dbReference>
<dbReference type="CDD" id="cd00160">
    <property type="entry name" value="RhoGEF"/>
    <property type="match status" value="1"/>
</dbReference>
<evidence type="ECO:0000313" key="4">
    <source>
        <dbReference type="Proteomes" id="UP001431209"/>
    </source>
</evidence>
<dbReference type="InterPro" id="IPR035899">
    <property type="entry name" value="DBL_dom_sf"/>
</dbReference>
<name>A0AAW2YHS7_9EUKA</name>
<reference evidence="3 4" key="1">
    <citation type="submission" date="2024-03" db="EMBL/GenBank/DDBJ databases">
        <title>The Acrasis kona genome and developmental transcriptomes reveal deep origins of eukaryotic multicellular pathways.</title>
        <authorList>
            <person name="Sheikh S."/>
            <person name="Fu C.-J."/>
            <person name="Brown M.W."/>
            <person name="Baldauf S.L."/>
        </authorList>
    </citation>
    <scope>NUCLEOTIDE SEQUENCE [LARGE SCALE GENOMIC DNA]</scope>
    <source>
        <strain evidence="3 4">ATCC MYA-3509</strain>
    </source>
</reference>
<keyword evidence="4" id="KW-1185">Reference proteome</keyword>